<gene>
    <name evidence="1" type="ORF">V5799_017610</name>
</gene>
<reference evidence="1 2" key="1">
    <citation type="journal article" date="2023" name="Arcadia Sci">
        <title>De novo assembly of a long-read Amblyomma americanum tick genome.</title>
        <authorList>
            <person name="Chou S."/>
            <person name="Poskanzer K.E."/>
            <person name="Rollins M."/>
            <person name="Thuy-Boun P.S."/>
        </authorList>
    </citation>
    <scope>NUCLEOTIDE SEQUENCE [LARGE SCALE GENOMIC DNA]</scope>
    <source>
        <strain evidence="1">F_SG_1</strain>
        <tissue evidence="1">Salivary glands</tissue>
    </source>
</reference>
<dbReference type="EMBL" id="JARKHS020008106">
    <property type="protein sequence ID" value="KAK8781049.1"/>
    <property type="molecule type" value="Genomic_DNA"/>
</dbReference>
<feature type="non-terminal residue" evidence="1">
    <location>
        <position position="1"/>
    </location>
</feature>
<accession>A0AAQ4F219</accession>
<name>A0AAQ4F219_AMBAM</name>
<protein>
    <submittedName>
        <fullName evidence="1">Uncharacterized protein</fullName>
    </submittedName>
</protein>
<sequence>SSKYWRLRFLRWFSVRSVPQCHSQFLRSSAVVPPKETVLLQPRHHPAKVLKPLRKRSKAR</sequence>
<dbReference type="AlphaFoldDB" id="A0AAQ4F219"/>
<comment type="caution">
    <text evidence="1">The sequence shown here is derived from an EMBL/GenBank/DDBJ whole genome shotgun (WGS) entry which is preliminary data.</text>
</comment>
<organism evidence="1 2">
    <name type="scientific">Amblyomma americanum</name>
    <name type="common">Lone star tick</name>
    <dbReference type="NCBI Taxonomy" id="6943"/>
    <lineage>
        <taxon>Eukaryota</taxon>
        <taxon>Metazoa</taxon>
        <taxon>Ecdysozoa</taxon>
        <taxon>Arthropoda</taxon>
        <taxon>Chelicerata</taxon>
        <taxon>Arachnida</taxon>
        <taxon>Acari</taxon>
        <taxon>Parasitiformes</taxon>
        <taxon>Ixodida</taxon>
        <taxon>Ixodoidea</taxon>
        <taxon>Ixodidae</taxon>
        <taxon>Amblyomminae</taxon>
        <taxon>Amblyomma</taxon>
    </lineage>
</organism>
<evidence type="ECO:0000313" key="2">
    <source>
        <dbReference type="Proteomes" id="UP001321473"/>
    </source>
</evidence>
<evidence type="ECO:0000313" key="1">
    <source>
        <dbReference type="EMBL" id="KAK8781049.1"/>
    </source>
</evidence>
<dbReference type="Proteomes" id="UP001321473">
    <property type="component" value="Unassembled WGS sequence"/>
</dbReference>
<proteinExistence type="predicted"/>
<keyword evidence="2" id="KW-1185">Reference proteome</keyword>